<dbReference type="Proteomes" id="UP001596972">
    <property type="component" value="Unassembled WGS sequence"/>
</dbReference>
<evidence type="ECO:0000313" key="6">
    <source>
        <dbReference type="EMBL" id="MFD0904810.1"/>
    </source>
</evidence>
<dbReference type="SMART" id="SM00984">
    <property type="entry name" value="UDPG_MGDP_dh_C"/>
    <property type="match status" value="1"/>
</dbReference>
<keyword evidence="2" id="KW-0560">Oxidoreductase</keyword>
<evidence type="ECO:0000256" key="2">
    <source>
        <dbReference type="ARBA" id="ARBA00023002"/>
    </source>
</evidence>
<dbReference type="PANTHER" id="PTHR43491:SF2">
    <property type="entry name" value="UDP-N-ACETYL-D-MANNOSAMINE DEHYDROGENASE"/>
    <property type="match status" value="1"/>
</dbReference>
<dbReference type="Pfam" id="PF03720">
    <property type="entry name" value="UDPG_MGDP_dh_C"/>
    <property type="match status" value="1"/>
</dbReference>
<gene>
    <name evidence="6" type="ORF">ACFQ11_30820</name>
</gene>
<protein>
    <submittedName>
        <fullName evidence="6">Nucleotide sugar dehydrogenase</fullName>
    </submittedName>
</protein>
<dbReference type="PIRSF" id="PIRSF000124">
    <property type="entry name" value="UDPglc_GDPman_dh"/>
    <property type="match status" value="1"/>
</dbReference>
<name>A0ABW3EY69_9ACTN</name>
<dbReference type="Pfam" id="PF00984">
    <property type="entry name" value="UDPG_MGDP_dh"/>
    <property type="match status" value="1"/>
</dbReference>
<dbReference type="EMBL" id="JBHTJA010000100">
    <property type="protein sequence ID" value="MFD0904810.1"/>
    <property type="molecule type" value="Genomic_DNA"/>
</dbReference>
<comment type="caution">
    <text evidence="6">The sequence shown here is derived from an EMBL/GenBank/DDBJ whole genome shotgun (WGS) entry which is preliminary data.</text>
</comment>
<feature type="domain" description="UDP-glucose/GDP-mannose dehydrogenase C-terminal" evidence="5">
    <location>
        <begin position="330"/>
        <end position="432"/>
    </location>
</feature>
<dbReference type="RefSeq" id="WP_378305056.1">
    <property type="nucleotide sequence ID" value="NZ_JBHTJA010000100.1"/>
</dbReference>
<dbReference type="InterPro" id="IPR028359">
    <property type="entry name" value="UDP_ManNAc/GlcNAc_DH"/>
</dbReference>
<dbReference type="SUPFAM" id="SSF52413">
    <property type="entry name" value="UDP-glucose/GDP-mannose dehydrogenase C-terminal domain"/>
    <property type="match status" value="1"/>
</dbReference>
<evidence type="ECO:0000313" key="7">
    <source>
        <dbReference type="Proteomes" id="UP001596972"/>
    </source>
</evidence>
<dbReference type="NCBIfam" id="TIGR03026">
    <property type="entry name" value="NDP-sugDHase"/>
    <property type="match status" value="1"/>
</dbReference>
<evidence type="ECO:0000256" key="4">
    <source>
        <dbReference type="PIRNR" id="PIRNR000124"/>
    </source>
</evidence>
<dbReference type="InterPro" id="IPR036291">
    <property type="entry name" value="NAD(P)-bd_dom_sf"/>
</dbReference>
<dbReference type="PIRSF" id="PIRSF500136">
    <property type="entry name" value="UDP_ManNAc_DH"/>
    <property type="match status" value="1"/>
</dbReference>
<dbReference type="InterPro" id="IPR036220">
    <property type="entry name" value="UDP-Glc/GDP-Man_DH_C_sf"/>
</dbReference>
<dbReference type="InterPro" id="IPR001732">
    <property type="entry name" value="UDP-Glc/GDP-Man_DH_N"/>
</dbReference>
<proteinExistence type="inferred from homology"/>
<evidence type="ECO:0000256" key="1">
    <source>
        <dbReference type="ARBA" id="ARBA00006601"/>
    </source>
</evidence>
<evidence type="ECO:0000259" key="5">
    <source>
        <dbReference type="SMART" id="SM00984"/>
    </source>
</evidence>
<accession>A0ABW3EY69</accession>
<dbReference type="Pfam" id="PF03721">
    <property type="entry name" value="UDPG_MGDP_dh_N"/>
    <property type="match status" value="1"/>
</dbReference>
<dbReference type="PANTHER" id="PTHR43491">
    <property type="entry name" value="UDP-N-ACETYL-D-MANNOSAMINE DEHYDROGENASE"/>
    <property type="match status" value="1"/>
</dbReference>
<dbReference type="InterPro" id="IPR014026">
    <property type="entry name" value="UDP-Glc/GDP-Man_DH_dimer"/>
</dbReference>
<comment type="similarity">
    <text evidence="1 4">Belongs to the UDP-glucose/GDP-mannose dehydrogenase family.</text>
</comment>
<reference evidence="7" key="1">
    <citation type="journal article" date="2019" name="Int. J. Syst. Evol. Microbiol.">
        <title>The Global Catalogue of Microorganisms (GCM) 10K type strain sequencing project: providing services to taxonomists for standard genome sequencing and annotation.</title>
        <authorList>
            <consortium name="The Broad Institute Genomics Platform"/>
            <consortium name="The Broad Institute Genome Sequencing Center for Infectious Disease"/>
            <person name="Wu L."/>
            <person name="Ma J."/>
        </authorList>
    </citation>
    <scope>NUCLEOTIDE SEQUENCE [LARGE SCALE GENOMIC DNA]</scope>
    <source>
        <strain evidence="7">JCM 31202</strain>
    </source>
</reference>
<dbReference type="InterPro" id="IPR014027">
    <property type="entry name" value="UDP-Glc/GDP-Man_DH_C"/>
</dbReference>
<dbReference type="SUPFAM" id="SSF48179">
    <property type="entry name" value="6-phosphogluconate dehydrogenase C-terminal domain-like"/>
    <property type="match status" value="1"/>
</dbReference>
<sequence>MRFLPDSAELNAVVLGMGYVGSCVAAALADRGVRVTGVDVDPGLVAELAGRYCRYSEAGLAGLLNSGLDAGTLRVGTDYAAVRDADVVIVAVGTPIRDAGELDDSQLAGACRELSRWLRPGQLLIFKSTVPPGRTRELVVPILESGGLACGTDFGLAFCPERLSEGTALRELAEFPIVVGGWDGDSAAAAAAFWRRTIGVPVIPCASPEAAELVKLADNWWIDHNIALANELAKLCGAFDVDVLDVIEAANSIPKGNGNVNILLPGVGVGGSCLTKDPWMTWRAARARGVELRTIPVAREVNDGMPAHTAGLILDGLADLGRAPDRAVVAIMGLAFKNDTGDLRATPTRDVVDNLRDAGVDVRLYEPLSRPEELERTFGMKARETLDDAVADADCIAVLARHREFDAVDFAALRRLAADPCLLFDGRAHYPRERVRELEDAGYVYRGIGR</sequence>
<evidence type="ECO:0000256" key="3">
    <source>
        <dbReference type="ARBA" id="ARBA00023027"/>
    </source>
</evidence>
<keyword evidence="3" id="KW-0520">NAD</keyword>
<dbReference type="InterPro" id="IPR008927">
    <property type="entry name" value="6-PGluconate_DH-like_C_sf"/>
</dbReference>
<keyword evidence="7" id="KW-1185">Reference proteome</keyword>
<organism evidence="6 7">
    <name type="scientific">Actinomadura sediminis</name>
    <dbReference type="NCBI Taxonomy" id="1038904"/>
    <lineage>
        <taxon>Bacteria</taxon>
        <taxon>Bacillati</taxon>
        <taxon>Actinomycetota</taxon>
        <taxon>Actinomycetes</taxon>
        <taxon>Streptosporangiales</taxon>
        <taxon>Thermomonosporaceae</taxon>
        <taxon>Actinomadura</taxon>
    </lineage>
</organism>
<dbReference type="Gene3D" id="3.40.50.720">
    <property type="entry name" value="NAD(P)-binding Rossmann-like Domain"/>
    <property type="match status" value="2"/>
</dbReference>
<dbReference type="InterPro" id="IPR017476">
    <property type="entry name" value="UDP-Glc/GDP-Man"/>
</dbReference>
<dbReference type="SUPFAM" id="SSF51735">
    <property type="entry name" value="NAD(P)-binding Rossmann-fold domains"/>
    <property type="match status" value="1"/>
</dbReference>